<name>A0AC60A2U4_RANTA</name>
<dbReference type="Proteomes" id="UP001162501">
    <property type="component" value="Chromosome 7"/>
</dbReference>
<sequence>MGERKQGGCVQWREQNVQRHRSVERLAGLEALRGILCNECRVGREYEGERRWGGQAGPTNQRRPSCIFQGQPCRIQCLPEPLATRTPQLATHLLCDLRQVT</sequence>
<evidence type="ECO:0000313" key="1">
    <source>
        <dbReference type="EMBL" id="CAN0551012.1"/>
    </source>
</evidence>
<reference evidence="1" key="2">
    <citation type="submission" date="2025-03" db="EMBL/GenBank/DDBJ databases">
        <authorList>
            <consortium name="ELIXIR-Norway"/>
            <consortium name="Elixir Norway"/>
        </authorList>
    </citation>
    <scope>NUCLEOTIDE SEQUENCE</scope>
</reference>
<reference evidence="1" key="1">
    <citation type="submission" date="2023-05" db="EMBL/GenBank/DDBJ databases">
        <authorList>
            <consortium name="ELIXIR-Norway"/>
        </authorList>
    </citation>
    <scope>NUCLEOTIDE SEQUENCE</scope>
</reference>
<organism evidence="1 2">
    <name type="scientific">Rangifer tarandus platyrhynchus</name>
    <name type="common">Svalbard reindeer</name>
    <dbReference type="NCBI Taxonomy" id="3082113"/>
    <lineage>
        <taxon>Eukaryota</taxon>
        <taxon>Metazoa</taxon>
        <taxon>Chordata</taxon>
        <taxon>Craniata</taxon>
        <taxon>Vertebrata</taxon>
        <taxon>Euteleostomi</taxon>
        <taxon>Mammalia</taxon>
        <taxon>Eutheria</taxon>
        <taxon>Laurasiatheria</taxon>
        <taxon>Artiodactyla</taxon>
        <taxon>Ruminantia</taxon>
        <taxon>Pecora</taxon>
        <taxon>Cervidae</taxon>
        <taxon>Odocoileinae</taxon>
        <taxon>Rangifer</taxon>
    </lineage>
</organism>
<dbReference type="EMBL" id="OX596091">
    <property type="protein sequence ID" value="CAN0551012.1"/>
    <property type="molecule type" value="Genomic_DNA"/>
</dbReference>
<proteinExistence type="predicted"/>
<evidence type="ECO:0000313" key="2">
    <source>
        <dbReference type="Proteomes" id="UP001162501"/>
    </source>
</evidence>
<protein>
    <submittedName>
        <fullName evidence="1">Uncharacterized protein</fullName>
    </submittedName>
</protein>
<gene>
    <name evidence="1" type="ORF">MRATA1EN22A_LOCUS26193</name>
</gene>
<accession>A0AC60A2U4</accession>